<evidence type="ECO:0000256" key="1">
    <source>
        <dbReference type="SAM" id="Phobius"/>
    </source>
</evidence>
<name>A0A0L8MCD3_STRVG</name>
<gene>
    <name evidence="2" type="ORF">ADK75_21545</name>
</gene>
<sequence length="141" mass="14481">MRTVRYAVGGLGLVVTAFGGFLLVREPGPWRIALWLAGGLLVHDALVAPLVIAVAALAAAAGVRLRGVPRAALIVAGSLTVIALPPLLRPGGVANATVLPLDYPRNWLLAMAVLAALTAGYVAARGAVRRVTRRRGAAPGR</sequence>
<comment type="caution">
    <text evidence="2">The sequence shown here is derived from an EMBL/GenBank/DDBJ whole genome shotgun (WGS) entry which is preliminary data.</text>
</comment>
<feature type="transmembrane region" description="Helical" evidence="1">
    <location>
        <begin position="71"/>
        <end position="88"/>
    </location>
</feature>
<accession>A0A0L8MCD3</accession>
<dbReference type="EMBL" id="LGUV01000311">
    <property type="protein sequence ID" value="KOG48066.1"/>
    <property type="molecule type" value="Genomic_DNA"/>
</dbReference>
<keyword evidence="1" id="KW-0472">Membrane</keyword>
<keyword evidence="1" id="KW-0812">Transmembrane</keyword>
<dbReference type="Proteomes" id="UP000037084">
    <property type="component" value="Unassembled WGS sequence"/>
</dbReference>
<evidence type="ECO:0000313" key="2">
    <source>
        <dbReference type="EMBL" id="KOG48066.1"/>
    </source>
</evidence>
<organism evidence="2 3">
    <name type="scientific">Streptomyces virginiae</name>
    <name type="common">Streptomyces cinnamonensis</name>
    <dbReference type="NCBI Taxonomy" id="1961"/>
    <lineage>
        <taxon>Bacteria</taxon>
        <taxon>Bacillati</taxon>
        <taxon>Actinomycetota</taxon>
        <taxon>Actinomycetes</taxon>
        <taxon>Kitasatosporales</taxon>
        <taxon>Streptomycetaceae</taxon>
        <taxon>Streptomyces</taxon>
    </lineage>
</organism>
<reference evidence="3" key="1">
    <citation type="submission" date="2015-07" db="EMBL/GenBank/DDBJ databases">
        <authorList>
            <consortium name="Consortium for Microbial Forensics and Genomics (microFORGE)"/>
            <person name="Knight B.M."/>
            <person name="Roberts D.P."/>
            <person name="Lin D."/>
            <person name="Hari K."/>
            <person name="Fletcher J."/>
            <person name="Melcher U."/>
            <person name="Blagden T."/>
            <person name="Winegar R.A."/>
        </authorList>
    </citation>
    <scope>NUCLEOTIDE SEQUENCE [LARGE SCALE GENOMIC DNA]</scope>
    <source>
        <strain evidence="3">NRRL B-1447</strain>
    </source>
</reference>
<feature type="transmembrane region" description="Helical" evidence="1">
    <location>
        <begin position="30"/>
        <end position="59"/>
    </location>
</feature>
<feature type="transmembrane region" description="Helical" evidence="1">
    <location>
        <begin position="108"/>
        <end position="128"/>
    </location>
</feature>
<dbReference type="PATRIC" id="fig|1961.12.peg.4855"/>
<keyword evidence="1" id="KW-1133">Transmembrane helix</keyword>
<dbReference type="AlphaFoldDB" id="A0A0L8MCD3"/>
<feature type="transmembrane region" description="Helical" evidence="1">
    <location>
        <begin position="7"/>
        <end position="24"/>
    </location>
</feature>
<evidence type="ECO:0000313" key="3">
    <source>
        <dbReference type="Proteomes" id="UP000037084"/>
    </source>
</evidence>
<protein>
    <submittedName>
        <fullName evidence="2">Uncharacterized protein</fullName>
    </submittedName>
</protein>
<proteinExistence type="predicted"/>